<evidence type="ECO:0000256" key="9">
    <source>
        <dbReference type="SAM" id="MobiDB-lite"/>
    </source>
</evidence>
<evidence type="ECO:0000256" key="7">
    <source>
        <dbReference type="ARBA" id="ARBA00047899"/>
    </source>
</evidence>
<accession>A0A0N1IMI5</accession>
<evidence type="ECO:0000256" key="5">
    <source>
        <dbReference type="ARBA" id="ARBA00022777"/>
    </source>
</evidence>
<evidence type="ECO:0000256" key="8">
    <source>
        <dbReference type="ARBA" id="ARBA00048679"/>
    </source>
</evidence>
<gene>
    <name evidence="11" type="ORF">ABL78_0500</name>
</gene>
<evidence type="ECO:0000313" key="11">
    <source>
        <dbReference type="EMBL" id="KPI90424.1"/>
    </source>
</evidence>
<keyword evidence="6" id="KW-0067">ATP-binding</keyword>
<sequence length="620" mass="67012">MSDPSGSSSACVQFRPQQLGLSTGMPLGSGAISHVLQCNLRSPADVTLPVVVKVVSKLQVLQQGKVQSIMNEKAALQRLGPHPYIARLYGTSQSADELYYVMEWLPHGDLLQHIRRVHLERVREYNNSSAATHVTSIPSSSTALRCLDFHDIQLITAQLVIALAHASAKGVVLRDLKPENVAFDEKYRACLLDFDTVDLDGLAVVPETNNGVACPSPRTGAANVVKDEADSHRKQIQQSTSATSSPPLPQASSAAPPRRRLTVSEIQRMRKKSANFCGTAQYVSPEMVGECKWSFSSDLWALGALVYEMAYGTHLFSGMSQFEVMKKVIQGDYIANTNLFPAIDFGESASDVSSGEGAQQNFAVFMDFVQQLLNIDPSKRLGVNRETRKFDEAALRGHALFRGFAWEQVDEQLHTFSARSFLASGSSAAPATQSAASCRGSALAKANERRTSDSEGDLPDAVLAAAAKEALEALEEASVDPSPSLAALYHVKPFNNPSYAEYVYKASADALCFERFFVDTPPGAARREAGETDEPTAESSTAKRNASTLPVSATGKVCAISPRATDDGTAAERREAAAQNGNELEVSVYHTMEEEGEEEDVVDDVGMSYAGRHAHPDFQV</sequence>
<evidence type="ECO:0000256" key="6">
    <source>
        <dbReference type="ARBA" id="ARBA00022840"/>
    </source>
</evidence>
<dbReference type="PANTHER" id="PTHR24356:SF228">
    <property type="entry name" value="NON-SPECIFIC SERINE_THREONINE PROTEIN KINASE"/>
    <property type="match status" value="1"/>
</dbReference>
<evidence type="ECO:0000256" key="3">
    <source>
        <dbReference type="ARBA" id="ARBA00022679"/>
    </source>
</evidence>
<dbReference type="Pfam" id="PF00069">
    <property type="entry name" value="Pkinase"/>
    <property type="match status" value="2"/>
</dbReference>
<dbReference type="AlphaFoldDB" id="A0A0N1IMI5"/>
<evidence type="ECO:0000256" key="1">
    <source>
        <dbReference type="ARBA" id="ARBA00012513"/>
    </source>
</evidence>
<dbReference type="InterPro" id="IPR000719">
    <property type="entry name" value="Prot_kinase_dom"/>
</dbReference>
<dbReference type="SUPFAM" id="SSF56112">
    <property type="entry name" value="Protein kinase-like (PK-like)"/>
    <property type="match status" value="1"/>
</dbReference>
<keyword evidence="3" id="KW-0808">Transferase</keyword>
<dbReference type="Proteomes" id="UP000038009">
    <property type="component" value="Unassembled WGS sequence"/>
</dbReference>
<evidence type="ECO:0000256" key="4">
    <source>
        <dbReference type="ARBA" id="ARBA00022741"/>
    </source>
</evidence>
<feature type="region of interest" description="Disordered" evidence="9">
    <location>
        <begin position="523"/>
        <end position="548"/>
    </location>
</feature>
<protein>
    <recommendedName>
        <fullName evidence="1">non-specific serine/threonine protein kinase</fullName>
        <ecNumber evidence="1">2.7.11.1</ecNumber>
    </recommendedName>
</protein>
<dbReference type="Gene3D" id="3.30.200.20">
    <property type="entry name" value="Phosphorylase Kinase, domain 1"/>
    <property type="match status" value="1"/>
</dbReference>
<dbReference type="VEuPathDB" id="TriTrypDB:Lsey_0006_0580"/>
<keyword evidence="12" id="KW-1185">Reference proteome</keyword>
<name>A0A0N1IMI5_LEPSE</name>
<proteinExistence type="predicted"/>
<dbReference type="PROSITE" id="PS50011">
    <property type="entry name" value="PROTEIN_KINASE_DOM"/>
    <property type="match status" value="1"/>
</dbReference>
<dbReference type="GO" id="GO:0035556">
    <property type="term" value="P:intracellular signal transduction"/>
    <property type="evidence" value="ECO:0007669"/>
    <property type="project" value="TreeGrafter"/>
</dbReference>
<evidence type="ECO:0000259" key="10">
    <source>
        <dbReference type="PROSITE" id="PS50011"/>
    </source>
</evidence>
<keyword evidence="2" id="KW-0723">Serine/threonine-protein kinase</keyword>
<dbReference type="EMBL" id="LJSK01000006">
    <property type="protein sequence ID" value="KPI90424.1"/>
    <property type="molecule type" value="Genomic_DNA"/>
</dbReference>
<dbReference type="SMART" id="SM00220">
    <property type="entry name" value="S_TKc"/>
    <property type="match status" value="1"/>
</dbReference>
<feature type="region of interest" description="Disordered" evidence="9">
    <location>
        <begin position="225"/>
        <end position="259"/>
    </location>
</feature>
<evidence type="ECO:0000256" key="2">
    <source>
        <dbReference type="ARBA" id="ARBA00022527"/>
    </source>
</evidence>
<dbReference type="EC" id="2.7.11.1" evidence="1"/>
<feature type="compositionally biased region" description="Low complexity" evidence="9">
    <location>
        <begin position="237"/>
        <end position="256"/>
    </location>
</feature>
<organism evidence="11 12">
    <name type="scientific">Leptomonas seymouri</name>
    <dbReference type="NCBI Taxonomy" id="5684"/>
    <lineage>
        <taxon>Eukaryota</taxon>
        <taxon>Discoba</taxon>
        <taxon>Euglenozoa</taxon>
        <taxon>Kinetoplastea</taxon>
        <taxon>Metakinetoplastina</taxon>
        <taxon>Trypanosomatida</taxon>
        <taxon>Trypanosomatidae</taxon>
        <taxon>Leishmaniinae</taxon>
        <taxon>Leptomonas</taxon>
    </lineage>
</organism>
<feature type="compositionally biased region" description="Polar residues" evidence="9">
    <location>
        <begin position="537"/>
        <end position="548"/>
    </location>
</feature>
<reference evidence="11 12" key="1">
    <citation type="journal article" date="2015" name="PLoS Pathog.">
        <title>Leptomonas seymouri: Adaptations to the Dixenous Life Cycle Analyzed by Genome Sequencing, Transcriptome Profiling and Co-infection with Leishmania donovani.</title>
        <authorList>
            <person name="Kraeva N."/>
            <person name="Butenko A."/>
            <person name="Hlavacova J."/>
            <person name="Kostygov A."/>
            <person name="Myskova J."/>
            <person name="Grybchuk D."/>
            <person name="Lestinova T."/>
            <person name="Votypka J."/>
            <person name="Volf P."/>
            <person name="Opperdoes F."/>
            <person name="Flegontov P."/>
            <person name="Lukes J."/>
            <person name="Yurchenko V."/>
        </authorList>
    </citation>
    <scope>NUCLEOTIDE SEQUENCE [LARGE SCALE GENOMIC DNA]</scope>
    <source>
        <strain evidence="11 12">ATCC 30220</strain>
    </source>
</reference>
<dbReference type="OMA" id="GECKWSF"/>
<keyword evidence="4" id="KW-0547">Nucleotide-binding</keyword>
<comment type="catalytic activity">
    <reaction evidence="7">
        <text>L-threonyl-[protein] + ATP = O-phospho-L-threonyl-[protein] + ADP + H(+)</text>
        <dbReference type="Rhea" id="RHEA:46608"/>
        <dbReference type="Rhea" id="RHEA-COMP:11060"/>
        <dbReference type="Rhea" id="RHEA-COMP:11605"/>
        <dbReference type="ChEBI" id="CHEBI:15378"/>
        <dbReference type="ChEBI" id="CHEBI:30013"/>
        <dbReference type="ChEBI" id="CHEBI:30616"/>
        <dbReference type="ChEBI" id="CHEBI:61977"/>
        <dbReference type="ChEBI" id="CHEBI:456216"/>
        <dbReference type="EC" id="2.7.11.1"/>
    </reaction>
</comment>
<comment type="catalytic activity">
    <reaction evidence="8">
        <text>L-seryl-[protein] + ATP = O-phospho-L-seryl-[protein] + ADP + H(+)</text>
        <dbReference type="Rhea" id="RHEA:17989"/>
        <dbReference type="Rhea" id="RHEA-COMP:9863"/>
        <dbReference type="Rhea" id="RHEA-COMP:11604"/>
        <dbReference type="ChEBI" id="CHEBI:15378"/>
        <dbReference type="ChEBI" id="CHEBI:29999"/>
        <dbReference type="ChEBI" id="CHEBI:30616"/>
        <dbReference type="ChEBI" id="CHEBI:83421"/>
        <dbReference type="ChEBI" id="CHEBI:456216"/>
        <dbReference type="EC" id="2.7.11.1"/>
    </reaction>
</comment>
<dbReference type="GO" id="GO:0005524">
    <property type="term" value="F:ATP binding"/>
    <property type="evidence" value="ECO:0007669"/>
    <property type="project" value="UniProtKB-KW"/>
</dbReference>
<dbReference type="Gene3D" id="1.10.510.10">
    <property type="entry name" value="Transferase(Phosphotransferase) domain 1"/>
    <property type="match status" value="1"/>
</dbReference>
<dbReference type="GO" id="GO:0004674">
    <property type="term" value="F:protein serine/threonine kinase activity"/>
    <property type="evidence" value="ECO:0007669"/>
    <property type="project" value="UniProtKB-KW"/>
</dbReference>
<comment type="caution">
    <text evidence="11">The sequence shown here is derived from an EMBL/GenBank/DDBJ whole genome shotgun (WGS) entry which is preliminary data.</text>
</comment>
<dbReference type="InterPro" id="IPR050236">
    <property type="entry name" value="Ser_Thr_kinase_AGC"/>
</dbReference>
<dbReference type="OrthoDB" id="347657at2759"/>
<feature type="domain" description="Protein kinase" evidence="10">
    <location>
        <begin position="21"/>
        <end position="401"/>
    </location>
</feature>
<dbReference type="InterPro" id="IPR011009">
    <property type="entry name" value="Kinase-like_dom_sf"/>
</dbReference>
<evidence type="ECO:0000313" key="12">
    <source>
        <dbReference type="Proteomes" id="UP000038009"/>
    </source>
</evidence>
<dbReference type="PANTHER" id="PTHR24356">
    <property type="entry name" value="SERINE/THREONINE-PROTEIN KINASE"/>
    <property type="match status" value="1"/>
</dbReference>
<keyword evidence="5" id="KW-0418">Kinase</keyword>